<name>A0ABT4ETN7_9BACI</name>
<keyword evidence="2" id="KW-1185">Reference proteome</keyword>
<gene>
    <name evidence="1" type="ORF">M5W82_18395</name>
</gene>
<reference evidence="1 2" key="1">
    <citation type="submission" date="2022-05" db="EMBL/GenBank/DDBJ databases">
        <title>Genome Sequencing of Bee-Associated Microbes.</title>
        <authorList>
            <person name="Dunlap C."/>
        </authorList>
    </citation>
    <scope>NUCLEOTIDE SEQUENCE [LARGE SCALE GENOMIC DNA]</scope>
    <source>
        <strain evidence="1 2">NRRL BD-083</strain>
    </source>
</reference>
<sequence length="52" mass="5878">MVKQQEEIPNGKIKHTELFTDDADQLAKSPFVKDYTILKVADDYSPTNSHIG</sequence>
<dbReference type="EMBL" id="JAMDLZ010000035">
    <property type="protein sequence ID" value="MCY9548888.1"/>
    <property type="molecule type" value="Genomic_DNA"/>
</dbReference>
<protein>
    <submittedName>
        <fullName evidence="1">Uncharacterized protein</fullName>
    </submittedName>
</protein>
<dbReference type="RefSeq" id="WP_268638909.1">
    <property type="nucleotide sequence ID" value="NZ_JAMDLZ010000035.1"/>
</dbReference>
<organism evidence="1 2">
    <name type="scientific">Lysinibacillus xylanilyticus</name>
    <dbReference type="NCBI Taxonomy" id="582475"/>
    <lineage>
        <taxon>Bacteria</taxon>
        <taxon>Bacillati</taxon>
        <taxon>Bacillota</taxon>
        <taxon>Bacilli</taxon>
        <taxon>Bacillales</taxon>
        <taxon>Bacillaceae</taxon>
        <taxon>Lysinibacillus</taxon>
    </lineage>
</organism>
<dbReference type="Proteomes" id="UP001527052">
    <property type="component" value="Unassembled WGS sequence"/>
</dbReference>
<accession>A0ABT4ETN7</accession>
<proteinExistence type="predicted"/>
<evidence type="ECO:0000313" key="1">
    <source>
        <dbReference type="EMBL" id="MCY9548888.1"/>
    </source>
</evidence>
<comment type="caution">
    <text evidence="1">The sequence shown here is derived from an EMBL/GenBank/DDBJ whole genome shotgun (WGS) entry which is preliminary data.</text>
</comment>
<evidence type="ECO:0000313" key="2">
    <source>
        <dbReference type="Proteomes" id="UP001527052"/>
    </source>
</evidence>